<comment type="similarity">
    <text evidence="2">Belongs to the peptidase M24B family.</text>
</comment>
<dbReference type="InterPro" id="IPR007865">
    <property type="entry name" value="Aminopep_P_N"/>
</dbReference>
<dbReference type="GO" id="GO:0005739">
    <property type="term" value="C:mitochondrion"/>
    <property type="evidence" value="ECO:0007669"/>
    <property type="project" value="TreeGrafter"/>
</dbReference>
<dbReference type="GO" id="GO:0006508">
    <property type="term" value="P:proteolysis"/>
    <property type="evidence" value="ECO:0007669"/>
    <property type="project" value="TreeGrafter"/>
</dbReference>
<reference evidence="7 8" key="1">
    <citation type="journal article" date="2024" name="Science">
        <title>Giant polyketide synthase enzymes in the biosynthesis of giant marine polyether toxins.</title>
        <authorList>
            <person name="Fallon T.R."/>
            <person name="Shende V.V."/>
            <person name="Wierzbicki I.H."/>
            <person name="Pendleton A.L."/>
            <person name="Watervoot N.F."/>
            <person name="Auber R.P."/>
            <person name="Gonzalez D.J."/>
            <person name="Wisecaver J.H."/>
            <person name="Moore B.S."/>
        </authorList>
    </citation>
    <scope>NUCLEOTIDE SEQUENCE [LARGE SCALE GENOMIC DNA]</scope>
    <source>
        <strain evidence="7 8">12B1</strain>
    </source>
</reference>
<gene>
    <name evidence="7" type="ORF">AB1Y20_015715</name>
</gene>
<dbReference type="Pfam" id="PF00557">
    <property type="entry name" value="Peptidase_M24"/>
    <property type="match status" value="1"/>
</dbReference>
<accession>A0AB34JXW9</accession>
<keyword evidence="4" id="KW-0378">Hydrolase</keyword>
<evidence type="ECO:0000256" key="2">
    <source>
        <dbReference type="ARBA" id="ARBA00008766"/>
    </source>
</evidence>
<dbReference type="InterPro" id="IPR052433">
    <property type="entry name" value="X-Pro_dipept-like"/>
</dbReference>
<dbReference type="CDD" id="cd01087">
    <property type="entry name" value="Prolidase"/>
    <property type="match status" value="1"/>
</dbReference>
<dbReference type="PANTHER" id="PTHR43226">
    <property type="entry name" value="XAA-PRO AMINOPEPTIDASE 3"/>
    <property type="match status" value="1"/>
</dbReference>
<proteinExistence type="inferred from homology"/>
<keyword evidence="8" id="KW-1185">Reference proteome</keyword>
<sequence>MLRAATPLRCLRRFSSEPGARLARTRPIAQPLAATHPHLMSAGETTPGVSADEYSARRRALAEALPPGGLALFPSAAPAYMSHDVQLPYYPDSDLFYLCGFAEQAALLACVAPRAAAAPPRWLLFVRPSCAEEEVWDGARAGVDGARTHILPDGAVHPLEAAARVLCAEVSRGDVGALLCDEARRGDAGARRDARLAPVLAQVLEACGAAAVPRLSARALVHSLRVRKSAAERSLMAASAALCARAFGEVMRASVGAAARGATEGVLAAHFEFSARLEGAERLAYPCVVAGGENAVTLHYMHNNAVLSPGSMLLMDAGASYHSYCSDITRTWPLNGRFDAAQRALYEAVLDVNQRCIEAVRADGQTSLASLHATSVQLTLEHLISLGILRRDDRQAYAKCQRYYPHAIGHWLGLEVHDCPTVGSNQPLQEGMVITIEPGLYFPRDDPELPDWCKGIGIRIEDDVLVNAPGTSATVLTHAAPKQPADIEEMLAAGS</sequence>
<protein>
    <recommendedName>
        <fullName evidence="6">Aminopeptidase P N-terminal domain-containing protein</fullName>
    </recommendedName>
</protein>
<keyword evidence="5" id="KW-0464">Manganese</keyword>
<feature type="domain" description="Aminopeptidase P N-terminal" evidence="6">
    <location>
        <begin position="49"/>
        <end position="187"/>
    </location>
</feature>
<dbReference type="InterPro" id="IPR029149">
    <property type="entry name" value="Creatin/AminoP/Spt16_N"/>
</dbReference>
<dbReference type="Gene3D" id="3.40.350.10">
    <property type="entry name" value="Creatinase/prolidase N-terminal domain"/>
    <property type="match status" value="1"/>
</dbReference>
<dbReference type="PANTHER" id="PTHR43226:SF4">
    <property type="entry name" value="XAA-PRO AMINOPEPTIDASE 3"/>
    <property type="match status" value="1"/>
</dbReference>
<dbReference type="SUPFAM" id="SSF55920">
    <property type="entry name" value="Creatinase/aminopeptidase"/>
    <property type="match status" value="1"/>
</dbReference>
<comment type="caution">
    <text evidence="7">The sequence shown here is derived from an EMBL/GenBank/DDBJ whole genome shotgun (WGS) entry which is preliminary data.</text>
</comment>
<keyword evidence="3" id="KW-0479">Metal-binding</keyword>
<dbReference type="Pfam" id="PF05195">
    <property type="entry name" value="AMP_N"/>
    <property type="match status" value="1"/>
</dbReference>
<dbReference type="Proteomes" id="UP001515480">
    <property type="component" value="Unassembled WGS sequence"/>
</dbReference>
<evidence type="ECO:0000313" key="8">
    <source>
        <dbReference type="Proteomes" id="UP001515480"/>
    </source>
</evidence>
<dbReference type="SMART" id="SM01011">
    <property type="entry name" value="AMP_N"/>
    <property type="match status" value="1"/>
</dbReference>
<organism evidence="7 8">
    <name type="scientific">Prymnesium parvum</name>
    <name type="common">Toxic golden alga</name>
    <dbReference type="NCBI Taxonomy" id="97485"/>
    <lineage>
        <taxon>Eukaryota</taxon>
        <taxon>Haptista</taxon>
        <taxon>Haptophyta</taxon>
        <taxon>Prymnesiophyceae</taxon>
        <taxon>Prymnesiales</taxon>
        <taxon>Prymnesiaceae</taxon>
        <taxon>Prymnesium</taxon>
    </lineage>
</organism>
<dbReference type="GO" id="GO:0070006">
    <property type="term" value="F:metalloaminopeptidase activity"/>
    <property type="evidence" value="ECO:0007669"/>
    <property type="project" value="InterPro"/>
</dbReference>
<evidence type="ECO:0000256" key="4">
    <source>
        <dbReference type="ARBA" id="ARBA00022801"/>
    </source>
</evidence>
<evidence type="ECO:0000256" key="3">
    <source>
        <dbReference type="ARBA" id="ARBA00022723"/>
    </source>
</evidence>
<dbReference type="EMBL" id="JBGBPQ010000003">
    <property type="protein sequence ID" value="KAL1527028.1"/>
    <property type="molecule type" value="Genomic_DNA"/>
</dbReference>
<dbReference type="GO" id="GO:0030145">
    <property type="term" value="F:manganese ion binding"/>
    <property type="evidence" value="ECO:0007669"/>
    <property type="project" value="InterPro"/>
</dbReference>
<dbReference type="AlphaFoldDB" id="A0AB34JXW9"/>
<dbReference type="InterPro" id="IPR000994">
    <property type="entry name" value="Pept_M24"/>
</dbReference>
<evidence type="ECO:0000313" key="7">
    <source>
        <dbReference type="EMBL" id="KAL1527028.1"/>
    </source>
</evidence>
<dbReference type="SUPFAM" id="SSF53092">
    <property type="entry name" value="Creatinase/prolidase N-terminal domain"/>
    <property type="match status" value="1"/>
</dbReference>
<comment type="cofactor">
    <cofactor evidence="1">
        <name>Mn(2+)</name>
        <dbReference type="ChEBI" id="CHEBI:29035"/>
    </cofactor>
</comment>
<evidence type="ECO:0000256" key="5">
    <source>
        <dbReference type="ARBA" id="ARBA00023211"/>
    </source>
</evidence>
<name>A0AB34JXW9_PRYPA</name>
<evidence type="ECO:0000259" key="6">
    <source>
        <dbReference type="SMART" id="SM01011"/>
    </source>
</evidence>
<dbReference type="InterPro" id="IPR036005">
    <property type="entry name" value="Creatinase/aminopeptidase-like"/>
</dbReference>
<dbReference type="Gene3D" id="3.90.230.10">
    <property type="entry name" value="Creatinase/methionine aminopeptidase superfamily"/>
    <property type="match status" value="1"/>
</dbReference>
<evidence type="ECO:0000256" key="1">
    <source>
        <dbReference type="ARBA" id="ARBA00001936"/>
    </source>
</evidence>